<evidence type="ECO:0000313" key="2">
    <source>
        <dbReference type="EMBL" id="GBM08204.1"/>
    </source>
</evidence>
<keyword evidence="3" id="KW-1185">Reference proteome</keyword>
<comment type="caution">
    <text evidence="2">The sequence shown here is derived from an EMBL/GenBank/DDBJ whole genome shotgun (WGS) entry which is preliminary data.</text>
</comment>
<protein>
    <submittedName>
        <fullName evidence="2">Uncharacterized protein</fullName>
    </submittedName>
</protein>
<evidence type="ECO:0000313" key="3">
    <source>
        <dbReference type="Proteomes" id="UP000499080"/>
    </source>
</evidence>
<dbReference type="EMBL" id="BGPR01000253">
    <property type="protein sequence ID" value="GBM08204.1"/>
    <property type="molecule type" value="Genomic_DNA"/>
</dbReference>
<organism evidence="2 3">
    <name type="scientific">Araneus ventricosus</name>
    <name type="common">Orbweaver spider</name>
    <name type="synonym">Epeira ventricosa</name>
    <dbReference type="NCBI Taxonomy" id="182803"/>
    <lineage>
        <taxon>Eukaryota</taxon>
        <taxon>Metazoa</taxon>
        <taxon>Ecdysozoa</taxon>
        <taxon>Arthropoda</taxon>
        <taxon>Chelicerata</taxon>
        <taxon>Arachnida</taxon>
        <taxon>Araneae</taxon>
        <taxon>Araneomorphae</taxon>
        <taxon>Entelegynae</taxon>
        <taxon>Araneoidea</taxon>
        <taxon>Araneidae</taxon>
        <taxon>Araneus</taxon>
    </lineage>
</organism>
<dbReference type="AlphaFoldDB" id="A0A4Y2CWV2"/>
<accession>A0A4Y2CWV2</accession>
<keyword evidence="1" id="KW-0472">Membrane</keyword>
<dbReference type="Proteomes" id="UP000499080">
    <property type="component" value="Unassembled WGS sequence"/>
</dbReference>
<gene>
    <name evidence="2" type="ORF">AVEN_32757_1</name>
</gene>
<feature type="transmembrane region" description="Helical" evidence="1">
    <location>
        <begin position="33"/>
        <end position="57"/>
    </location>
</feature>
<evidence type="ECO:0000256" key="1">
    <source>
        <dbReference type="SAM" id="Phobius"/>
    </source>
</evidence>
<name>A0A4Y2CWV2_ARAVE</name>
<reference evidence="2 3" key="1">
    <citation type="journal article" date="2019" name="Sci. Rep.">
        <title>Orb-weaving spider Araneus ventricosus genome elucidates the spidroin gene catalogue.</title>
        <authorList>
            <person name="Kono N."/>
            <person name="Nakamura H."/>
            <person name="Ohtoshi R."/>
            <person name="Moran D.A.P."/>
            <person name="Shinohara A."/>
            <person name="Yoshida Y."/>
            <person name="Fujiwara M."/>
            <person name="Mori M."/>
            <person name="Tomita M."/>
            <person name="Arakawa K."/>
        </authorList>
    </citation>
    <scope>NUCLEOTIDE SEQUENCE [LARGE SCALE GENOMIC DNA]</scope>
</reference>
<keyword evidence="1" id="KW-0812">Transmembrane</keyword>
<keyword evidence="1" id="KW-1133">Transmembrane helix</keyword>
<sequence length="224" mass="26081">MILGNSANLDFGVRSLESETGRRLAKRFRFAPVGFKCILSTTVFDIFFVFLSAYIGIHDLAHRWKIEFAYLFRQTPEDDLSQNFKDQFPLKVKMKKLIRLLVFVFNLNKSQDLLFSAPIYIDKALVILSKVSRKNLCPKYTTHMIKIFLSNYLLAFIRNWHIFSGFHNKLHPIKPLPNLRREPEIKYLPKFSNLTLHGFNQLITSDPAPELSYPLTPTIVCILN</sequence>
<proteinExistence type="predicted"/>